<dbReference type="PANTHER" id="PTHR46796:SF14">
    <property type="entry name" value="TRANSCRIPTIONAL REGULATORY PROTEIN"/>
    <property type="match status" value="1"/>
</dbReference>
<evidence type="ECO:0000313" key="5">
    <source>
        <dbReference type="EMBL" id="MBM7123856.1"/>
    </source>
</evidence>
<keyword evidence="3" id="KW-0804">Transcription</keyword>
<accession>A0ABS2JYA0</accession>
<keyword evidence="6" id="KW-1185">Reference proteome</keyword>
<dbReference type="InterPro" id="IPR050204">
    <property type="entry name" value="AraC_XylS_family_regulators"/>
</dbReference>
<dbReference type="Gene3D" id="1.10.10.60">
    <property type="entry name" value="Homeodomain-like"/>
    <property type="match status" value="2"/>
</dbReference>
<evidence type="ECO:0000256" key="2">
    <source>
        <dbReference type="ARBA" id="ARBA00023125"/>
    </source>
</evidence>
<dbReference type="InterPro" id="IPR018060">
    <property type="entry name" value="HTH_AraC"/>
</dbReference>
<dbReference type="PANTHER" id="PTHR46796">
    <property type="entry name" value="HTH-TYPE TRANSCRIPTIONAL ACTIVATOR RHAS-RELATED"/>
    <property type="match status" value="1"/>
</dbReference>
<name>A0ABS2JYA0_9GAMM</name>
<comment type="caution">
    <text evidence="5">The sequence shown here is derived from an EMBL/GenBank/DDBJ whole genome shotgun (WGS) entry which is preliminary data.</text>
</comment>
<dbReference type="PROSITE" id="PS00041">
    <property type="entry name" value="HTH_ARAC_FAMILY_1"/>
    <property type="match status" value="1"/>
</dbReference>
<proteinExistence type="predicted"/>
<gene>
    <name evidence="5" type="ORF">ISP19_00570</name>
</gene>
<dbReference type="SMART" id="SM00342">
    <property type="entry name" value="HTH_ARAC"/>
    <property type="match status" value="1"/>
</dbReference>
<dbReference type="EMBL" id="JADIKE010000017">
    <property type="protein sequence ID" value="MBM7123856.1"/>
    <property type="molecule type" value="Genomic_DNA"/>
</dbReference>
<keyword evidence="2" id="KW-0238">DNA-binding</keyword>
<feature type="domain" description="HTH araC/xylS-type" evidence="4">
    <location>
        <begin position="213"/>
        <end position="311"/>
    </location>
</feature>
<evidence type="ECO:0000259" key="4">
    <source>
        <dbReference type="PROSITE" id="PS01124"/>
    </source>
</evidence>
<keyword evidence="1" id="KW-0805">Transcription regulation</keyword>
<dbReference type="SUPFAM" id="SSF46689">
    <property type="entry name" value="Homeodomain-like"/>
    <property type="match status" value="2"/>
</dbReference>
<evidence type="ECO:0000256" key="3">
    <source>
        <dbReference type="ARBA" id="ARBA00023163"/>
    </source>
</evidence>
<dbReference type="InterPro" id="IPR018062">
    <property type="entry name" value="HTH_AraC-typ_CS"/>
</dbReference>
<dbReference type="InterPro" id="IPR009057">
    <property type="entry name" value="Homeodomain-like_sf"/>
</dbReference>
<dbReference type="Pfam" id="PF12833">
    <property type="entry name" value="HTH_18"/>
    <property type="match status" value="1"/>
</dbReference>
<protein>
    <submittedName>
        <fullName evidence="5">Helix-turn-helix transcriptional regulator</fullName>
    </submittedName>
</protein>
<dbReference type="RefSeq" id="WP_204678408.1">
    <property type="nucleotide sequence ID" value="NZ_BSNR01000026.1"/>
</dbReference>
<dbReference type="Proteomes" id="UP001430149">
    <property type="component" value="Unassembled WGS sequence"/>
</dbReference>
<organism evidence="5 6">
    <name type="scientific">Dyella flava</name>
    <dbReference type="NCBI Taxonomy" id="1920170"/>
    <lineage>
        <taxon>Bacteria</taxon>
        <taxon>Pseudomonadati</taxon>
        <taxon>Pseudomonadota</taxon>
        <taxon>Gammaproteobacteria</taxon>
        <taxon>Lysobacterales</taxon>
        <taxon>Rhodanobacteraceae</taxon>
        <taxon>Dyella</taxon>
    </lineage>
</organism>
<sequence length="321" mass="35338">MSCVVQHRKNKALAAQAASVTHDLLTRVGASPDWQHKAVRCSERPSQIAVSLWTHHANGNGECRITTPRDVYTVGIVLDNIHVCLDVNAQRVIDAAVEAGTCFVARPGETVHVVCPRGYKALHLSIPSELLWFSADAEHACAALDGRSIGPVKNDLLLQLARTLTDIADDDQNASFAEQLVSMLVDGIRHLRAENATTTRISRKTTLPNWRLQRVDSYVKAHLSEPVALSDMAEAAGLSPMHFAAQFRSATGYRPHHYLLLCRLERAKELMGNASLSMLDVALDVGFRTQAHFTTVFKRLNGKTPSVWRDDLLDARLAKIA</sequence>
<reference evidence="5" key="1">
    <citation type="submission" date="2020-10" db="EMBL/GenBank/DDBJ databases">
        <title>Phylogeny of dyella-like bacteria.</title>
        <authorList>
            <person name="Fu J."/>
        </authorList>
    </citation>
    <scope>NUCLEOTIDE SEQUENCE</scope>
    <source>
        <strain evidence="5">DHOC52</strain>
    </source>
</reference>
<evidence type="ECO:0000313" key="6">
    <source>
        <dbReference type="Proteomes" id="UP001430149"/>
    </source>
</evidence>
<evidence type="ECO:0000256" key="1">
    <source>
        <dbReference type="ARBA" id="ARBA00023015"/>
    </source>
</evidence>
<dbReference type="PROSITE" id="PS01124">
    <property type="entry name" value="HTH_ARAC_FAMILY_2"/>
    <property type="match status" value="1"/>
</dbReference>